<dbReference type="Pfam" id="PF02535">
    <property type="entry name" value="Zip"/>
    <property type="match status" value="1"/>
</dbReference>
<dbReference type="Proteomes" id="UP000092321">
    <property type="component" value="Unassembled WGS sequence"/>
</dbReference>
<evidence type="ECO:0000256" key="5">
    <source>
        <dbReference type="ARBA" id="ARBA00022989"/>
    </source>
</evidence>
<evidence type="ECO:0000256" key="3">
    <source>
        <dbReference type="ARBA" id="ARBA00022448"/>
    </source>
</evidence>
<keyword evidence="4 8" id="KW-0812">Transmembrane</keyword>
<evidence type="ECO:0000313" key="9">
    <source>
        <dbReference type="EMBL" id="OBA27905.1"/>
    </source>
</evidence>
<feature type="transmembrane region" description="Helical" evidence="8">
    <location>
        <begin position="119"/>
        <end position="137"/>
    </location>
</feature>
<organism evidence="9 10">
    <name type="scientific">Hanseniaspora valbyensis NRRL Y-1626</name>
    <dbReference type="NCBI Taxonomy" id="766949"/>
    <lineage>
        <taxon>Eukaryota</taxon>
        <taxon>Fungi</taxon>
        <taxon>Dikarya</taxon>
        <taxon>Ascomycota</taxon>
        <taxon>Saccharomycotina</taxon>
        <taxon>Saccharomycetes</taxon>
        <taxon>Saccharomycodales</taxon>
        <taxon>Saccharomycodaceae</taxon>
        <taxon>Hanseniaspora</taxon>
    </lineage>
</organism>
<dbReference type="AlphaFoldDB" id="A0A1B7TGW5"/>
<keyword evidence="10" id="KW-1185">Reference proteome</keyword>
<comment type="caution">
    <text evidence="9">The sequence shown here is derived from an EMBL/GenBank/DDBJ whole genome shotgun (WGS) entry which is preliminary data.</text>
</comment>
<feature type="transmembrane region" description="Helical" evidence="8">
    <location>
        <begin position="373"/>
        <end position="391"/>
    </location>
</feature>
<comment type="similarity">
    <text evidence="2 8">Belongs to the ZIP transporter (TC 2.A.5) family.</text>
</comment>
<evidence type="ECO:0000256" key="8">
    <source>
        <dbReference type="RuleBase" id="RU362088"/>
    </source>
</evidence>
<sequence length="392" mass="43784">MSSIDSLYLMNQRHTHSHDEHEEGEEACPSTSEYSGSINLRILSIFIILIASAIGVYLPIITSYYRKSAKHPIVKVIFFIARYFGQGVIFATAFIHLLFHANHALTSECLTGVWQEYPFAFAICMGAIFGVYLLELVTRHYVERFSGIDAGMHGHGHGHLNSNEILKKDHLKQHGINTYSYNEDDTNNKKLTEKQNDSVSDDISSKFEQFNELEKNDSDMDTLDESENTIKKMISYKNQLISVCILEFGVIFHSVFVGLTLGVAAGSEFKTLFCVLVFHQMFEGAAVGTRVVELGKNHMKAQNIFALMFSLTTPISIAIAVGVRHSLSMSSMTANIVTGVFDSISAGILIYNSFELLFMAFNEHRGNIKMKILAYLTTALGVAMMSLLGKWV</sequence>
<feature type="transmembrane region" description="Helical" evidence="8">
    <location>
        <begin position="343"/>
        <end position="361"/>
    </location>
</feature>
<keyword evidence="3 8" id="KW-0813">Transport</keyword>
<dbReference type="NCBIfam" id="TIGR00820">
    <property type="entry name" value="zip"/>
    <property type="match status" value="1"/>
</dbReference>
<keyword evidence="7 8" id="KW-0472">Membrane</keyword>
<keyword evidence="6 8" id="KW-0406">Ion transport</keyword>
<feature type="transmembrane region" description="Helical" evidence="8">
    <location>
        <begin position="304"/>
        <end position="323"/>
    </location>
</feature>
<keyword evidence="5 8" id="KW-1133">Transmembrane helix</keyword>
<feature type="transmembrane region" description="Helical" evidence="8">
    <location>
        <begin position="240"/>
        <end position="263"/>
    </location>
</feature>
<evidence type="ECO:0000256" key="2">
    <source>
        <dbReference type="ARBA" id="ARBA00006939"/>
    </source>
</evidence>
<evidence type="ECO:0000256" key="1">
    <source>
        <dbReference type="ARBA" id="ARBA00004141"/>
    </source>
</evidence>
<reference evidence="10" key="1">
    <citation type="journal article" date="2016" name="Proc. Natl. Acad. Sci. U.S.A.">
        <title>Comparative genomics of biotechnologically important yeasts.</title>
        <authorList>
            <person name="Riley R."/>
            <person name="Haridas S."/>
            <person name="Wolfe K.H."/>
            <person name="Lopes M.R."/>
            <person name="Hittinger C.T."/>
            <person name="Goeker M."/>
            <person name="Salamov A.A."/>
            <person name="Wisecaver J.H."/>
            <person name="Long T.M."/>
            <person name="Calvey C.H."/>
            <person name="Aerts A.L."/>
            <person name="Barry K.W."/>
            <person name="Choi C."/>
            <person name="Clum A."/>
            <person name="Coughlan A.Y."/>
            <person name="Deshpande S."/>
            <person name="Douglass A.P."/>
            <person name="Hanson S.J."/>
            <person name="Klenk H.-P."/>
            <person name="LaButti K.M."/>
            <person name="Lapidus A."/>
            <person name="Lindquist E.A."/>
            <person name="Lipzen A.M."/>
            <person name="Meier-Kolthoff J.P."/>
            <person name="Ohm R.A."/>
            <person name="Otillar R.P."/>
            <person name="Pangilinan J.L."/>
            <person name="Peng Y."/>
            <person name="Rokas A."/>
            <person name="Rosa C.A."/>
            <person name="Scheuner C."/>
            <person name="Sibirny A.A."/>
            <person name="Slot J.C."/>
            <person name="Stielow J.B."/>
            <person name="Sun H."/>
            <person name="Kurtzman C.P."/>
            <person name="Blackwell M."/>
            <person name="Grigoriev I.V."/>
            <person name="Jeffries T.W."/>
        </authorList>
    </citation>
    <scope>NUCLEOTIDE SEQUENCE [LARGE SCALE GENOMIC DNA]</scope>
    <source>
        <strain evidence="10">NRRL Y-1626</strain>
    </source>
</reference>
<dbReference type="GO" id="GO:0071578">
    <property type="term" value="P:zinc ion import across plasma membrane"/>
    <property type="evidence" value="ECO:0007669"/>
    <property type="project" value="TreeGrafter"/>
</dbReference>
<dbReference type="InterPro" id="IPR003689">
    <property type="entry name" value="ZIP"/>
</dbReference>
<dbReference type="PANTHER" id="PTHR11040">
    <property type="entry name" value="ZINC/IRON TRANSPORTER"/>
    <property type="match status" value="1"/>
</dbReference>
<evidence type="ECO:0000256" key="7">
    <source>
        <dbReference type="ARBA" id="ARBA00023136"/>
    </source>
</evidence>
<name>A0A1B7TGW5_9ASCO</name>
<gene>
    <name evidence="9" type="ORF">HANVADRAFT_1402</name>
</gene>
<feature type="transmembrane region" description="Helical" evidence="8">
    <location>
        <begin position="269"/>
        <end position="292"/>
    </location>
</feature>
<dbReference type="GO" id="GO:0005886">
    <property type="term" value="C:plasma membrane"/>
    <property type="evidence" value="ECO:0007669"/>
    <property type="project" value="TreeGrafter"/>
</dbReference>
<accession>A0A1B7TGW5</accession>
<evidence type="ECO:0000313" key="10">
    <source>
        <dbReference type="Proteomes" id="UP000092321"/>
    </source>
</evidence>
<evidence type="ECO:0000256" key="4">
    <source>
        <dbReference type="ARBA" id="ARBA00022692"/>
    </source>
</evidence>
<feature type="transmembrane region" description="Helical" evidence="8">
    <location>
        <begin position="76"/>
        <end position="99"/>
    </location>
</feature>
<comment type="subcellular location">
    <subcellularLocation>
        <location evidence="1 8">Membrane</location>
        <topology evidence="1 8">Multi-pass membrane protein</topology>
    </subcellularLocation>
</comment>
<protein>
    <submittedName>
        <fullName evidence="9">Zinc/iron permease</fullName>
    </submittedName>
</protein>
<proteinExistence type="inferred from homology"/>
<dbReference type="PANTHER" id="PTHR11040:SF69">
    <property type="entry name" value="ZINC-REGULATED TRANSPORTER 2"/>
    <property type="match status" value="1"/>
</dbReference>
<dbReference type="InterPro" id="IPR004698">
    <property type="entry name" value="Zn/Fe_permease_fun/pln"/>
</dbReference>
<dbReference type="OrthoDB" id="448280at2759"/>
<dbReference type="GO" id="GO:0000007">
    <property type="term" value="F:low-affinity zinc ion transmembrane transporter activity"/>
    <property type="evidence" value="ECO:0007669"/>
    <property type="project" value="TreeGrafter"/>
</dbReference>
<feature type="transmembrane region" description="Helical" evidence="8">
    <location>
        <begin position="42"/>
        <end position="64"/>
    </location>
</feature>
<evidence type="ECO:0000256" key="6">
    <source>
        <dbReference type="ARBA" id="ARBA00023065"/>
    </source>
</evidence>
<dbReference type="EMBL" id="LXPE01000006">
    <property type="protein sequence ID" value="OBA27905.1"/>
    <property type="molecule type" value="Genomic_DNA"/>
</dbReference>